<gene>
    <name evidence="2" type="ORF">FHS74_002518</name>
</gene>
<evidence type="ECO:0000313" key="3">
    <source>
        <dbReference type="Proteomes" id="UP000539175"/>
    </source>
</evidence>
<dbReference type="InterPro" id="IPR014992">
    <property type="entry name" value="DUF1842"/>
</dbReference>
<evidence type="ECO:0000259" key="1">
    <source>
        <dbReference type="Pfam" id="PF08896"/>
    </source>
</evidence>
<dbReference type="Proteomes" id="UP000539175">
    <property type="component" value="Unassembled WGS sequence"/>
</dbReference>
<proteinExistence type="predicted"/>
<comment type="caution">
    <text evidence="2">The sequence shown here is derived from an EMBL/GenBank/DDBJ whole genome shotgun (WGS) entry which is preliminary data.</text>
</comment>
<keyword evidence="3" id="KW-1185">Reference proteome</keyword>
<evidence type="ECO:0000313" key="2">
    <source>
        <dbReference type="EMBL" id="MBB6251958.1"/>
    </source>
</evidence>
<reference evidence="2 3" key="1">
    <citation type="submission" date="2020-08" db="EMBL/GenBank/DDBJ databases">
        <title>Genomic Encyclopedia of Type Strains, Phase IV (KMG-IV): sequencing the most valuable type-strain genomes for metagenomic binning, comparative biology and taxonomic classification.</title>
        <authorList>
            <person name="Goeker M."/>
        </authorList>
    </citation>
    <scope>NUCLEOTIDE SEQUENCE [LARGE SCALE GENOMIC DNA]</scope>
    <source>
        <strain evidence="2 3">DSM 22198</strain>
    </source>
</reference>
<feature type="domain" description="DUF1842" evidence="1">
    <location>
        <begin position="11"/>
        <end position="124"/>
    </location>
</feature>
<dbReference type="AlphaFoldDB" id="A0A7X0AXJ1"/>
<dbReference type="Pfam" id="PF08896">
    <property type="entry name" value="DUF1842"/>
    <property type="match status" value="1"/>
</dbReference>
<protein>
    <recommendedName>
        <fullName evidence="1">DUF1842 domain-containing protein</fullName>
    </recommendedName>
</protein>
<sequence length="140" mass="15130">MSTAEATTLAGLFRLELISGGAPGAPTDTLTLTVYTPNREVTGHSVVSQAVNPPLHVASHVTGTLIYETVIGPGSKVRIDLNGWPEIHWPKQAGIGPVIPQNYKATLLLEPNYASGIIRYEYRTDLTGPWHVVEQPVHRA</sequence>
<dbReference type="RefSeq" id="WP_184800857.1">
    <property type="nucleotide sequence ID" value="NZ_JACIIZ010000006.1"/>
</dbReference>
<dbReference type="EMBL" id="JACIIZ010000006">
    <property type="protein sequence ID" value="MBB6251958.1"/>
    <property type="molecule type" value="Genomic_DNA"/>
</dbReference>
<accession>A0A7X0AXJ1</accession>
<organism evidence="2 3">
    <name type="scientific">Nitrospirillum iridis</name>
    <dbReference type="NCBI Taxonomy" id="765888"/>
    <lineage>
        <taxon>Bacteria</taxon>
        <taxon>Pseudomonadati</taxon>
        <taxon>Pseudomonadota</taxon>
        <taxon>Alphaproteobacteria</taxon>
        <taxon>Rhodospirillales</taxon>
        <taxon>Azospirillaceae</taxon>
        <taxon>Nitrospirillum</taxon>
    </lineage>
</organism>
<name>A0A7X0AXJ1_9PROT</name>